<dbReference type="Pfam" id="PF00890">
    <property type="entry name" value="FAD_binding_2"/>
    <property type="match status" value="1"/>
</dbReference>
<dbReference type="PANTHER" id="PTHR46056:SF12">
    <property type="entry name" value="LONG-CHAIN-ALCOHOL OXIDASE"/>
    <property type="match status" value="1"/>
</dbReference>
<keyword evidence="4" id="KW-0560">Oxidoreductase</keyword>
<evidence type="ECO:0000313" key="7">
    <source>
        <dbReference type="EMBL" id="KAF6172576.1"/>
    </source>
</evidence>
<dbReference type="InterPro" id="IPR003953">
    <property type="entry name" value="FAD-dep_OxRdtase_2_FAD-bd"/>
</dbReference>
<dbReference type="InterPro" id="IPR000172">
    <property type="entry name" value="GMC_OxRdtase_N"/>
</dbReference>
<evidence type="ECO:0000259" key="6">
    <source>
        <dbReference type="Pfam" id="PF00890"/>
    </source>
</evidence>
<dbReference type="PANTHER" id="PTHR46056">
    <property type="entry name" value="LONG-CHAIN-ALCOHOL OXIDASE"/>
    <property type="match status" value="1"/>
</dbReference>
<dbReference type="Gene3D" id="3.50.50.60">
    <property type="entry name" value="FAD/NAD(P)-binding domain"/>
    <property type="match status" value="1"/>
</dbReference>
<dbReference type="GO" id="GO:0016614">
    <property type="term" value="F:oxidoreductase activity, acting on CH-OH group of donors"/>
    <property type="evidence" value="ECO:0007669"/>
    <property type="project" value="InterPro"/>
</dbReference>
<name>A0A7J7NZF9_9MAGN</name>
<protein>
    <recommendedName>
        <fullName evidence="9">Long-chain-alcohol oxidase</fullName>
    </recommendedName>
</protein>
<gene>
    <name evidence="7" type="ORF">GIB67_007089</name>
</gene>
<keyword evidence="8" id="KW-1185">Reference proteome</keyword>
<keyword evidence="2" id="KW-0285">Flavoprotein</keyword>
<feature type="domain" description="FAD-dependent oxidoreductase 2 FAD-binding" evidence="6">
    <location>
        <begin position="84"/>
        <end position="117"/>
    </location>
</feature>
<evidence type="ECO:0000259" key="5">
    <source>
        <dbReference type="Pfam" id="PF00732"/>
    </source>
</evidence>
<evidence type="ECO:0000256" key="1">
    <source>
        <dbReference type="ARBA" id="ARBA00010790"/>
    </source>
</evidence>
<dbReference type="EMBL" id="JACGCM010000427">
    <property type="protein sequence ID" value="KAF6172576.1"/>
    <property type="molecule type" value="Genomic_DNA"/>
</dbReference>
<accession>A0A7J7NZF9</accession>
<comment type="caution">
    <text evidence="7">The sequence shown here is derived from an EMBL/GenBank/DDBJ whole genome shotgun (WGS) entry which is preliminary data.</text>
</comment>
<sequence>MLKIFCFFINLSRSNEDLRNPVCDTMGYQLKKENLIKPKKKRPLRKGIVETSYESDTTLVNSLAEKCLKVIEDRKLIIFKIECDVVIVGSGCGGGVAATVLAKSGQIMVVVEKGHYFVAEDYSSLEGPSLNQLYESGGVLSTLDGKCMKLAGSTVGGGSAVNWFASIKIPTSILKKWSLDHKILFFGSSDYVSAMDTLCKRIGVTERCSEEGFHNQVLRKVYKNIGLKVENVPWNCSEDHSCSSYCYGCKVGNK</sequence>
<dbReference type="OrthoDB" id="269227at2759"/>
<dbReference type="Pfam" id="PF00732">
    <property type="entry name" value="GMC_oxred_N"/>
    <property type="match status" value="1"/>
</dbReference>
<evidence type="ECO:0000313" key="8">
    <source>
        <dbReference type="Proteomes" id="UP000541444"/>
    </source>
</evidence>
<evidence type="ECO:0000256" key="2">
    <source>
        <dbReference type="ARBA" id="ARBA00022630"/>
    </source>
</evidence>
<feature type="domain" description="Glucose-methanol-choline oxidoreductase N-terminal" evidence="5">
    <location>
        <begin position="131"/>
        <end position="254"/>
    </location>
</feature>
<keyword evidence="3" id="KW-0274">FAD</keyword>
<reference evidence="7 8" key="1">
    <citation type="journal article" date="2020" name="IScience">
        <title>Genome Sequencing of the Endangered Kingdonia uniflora (Circaeasteraceae, Ranunculales) Reveals Potential Mechanisms of Evolutionary Specialization.</title>
        <authorList>
            <person name="Sun Y."/>
            <person name="Deng T."/>
            <person name="Zhang A."/>
            <person name="Moore M.J."/>
            <person name="Landis J.B."/>
            <person name="Lin N."/>
            <person name="Zhang H."/>
            <person name="Zhang X."/>
            <person name="Huang J."/>
            <person name="Zhang X."/>
            <person name="Sun H."/>
            <person name="Wang H."/>
        </authorList>
    </citation>
    <scope>NUCLEOTIDE SEQUENCE [LARGE SCALE GENOMIC DNA]</scope>
    <source>
        <strain evidence="7">TB1705</strain>
        <tissue evidence="7">Leaf</tissue>
    </source>
</reference>
<evidence type="ECO:0000256" key="4">
    <source>
        <dbReference type="ARBA" id="ARBA00023002"/>
    </source>
</evidence>
<dbReference type="InterPro" id="IPR036188">
    <property type="entry name" value="FAD/NAD-bd_sf"/>
</dbReference>
<evidence type="ECO:0008006" key="9">
    <source>
        <dbReference type="Google" id="ProtNLM"/>
    </source>
</evidence>
<dbReference type="AlphaFoldDB" id="A0A7J7NZF9"/>
<dbReference type="GO" id="GO:0050660">
    <property type="term" value="F:flavin adenine dinucleotide binding"/>
    <property type="evidence" value="ECO:0007669"/>
    <property type="project" value="InterPro"/>
</dbReference>
<proteinExistence type="inferred from homology"/>
<evidence type="ECO:0000256" key="3">
    <source>
        <dbReference type="ARBA" id="ARBA00022827"/>
    </source>
</evidence>
<comment type="similarity">
    <text evidence="1">Belongs to the GMC oxidoreductase family.</text>
</comment>
<dbReference type="SUPFAM" id="SSF51905">
    <property type="entry name" value="FAD/NAD(P)-binding domain"/>
    <property type="match status" value="1"/>
</dbReference>
<organism evidence="7 8">
    <name type="scientific">Kingdonia uniflora</name>
    <dbReference type="NCBI Taxonomy" id="39325"/>
    <lineage>
        <taxon>Eukaryota</taxon>
        <taxon>Viridiplantae</taxon>
        <taxon>Streptophyta</taxon>
        <taxon>Embryophyta</taxon>
        <taxon>Tracheophyta</taxon>
        <taxon>Spermatophyta</taxon>
        <taxon>Magnoliopsida</taxon>
        <taxon>Ranunculales</taxon>
        <taxon>Circaeasteraceae</taxon>
        <taxon>Kingdonia</taxon>
    </lineage>
</organism>
<dbReference type="Proteomes" id="UP000541444">
    <property type="component" value="Unassembled WGS sequence"/>
</dbReference>